<dbReference type="EMBL" id="BGZK01002473">
    <property type="protein sequence ID" value="GBP94193.1"/>
    <property type="molecule type" value="Genomic_DNA"/>
</dbReference>
<keyword evidence="3" id="KW-1185">Reference proteome</keyword>
<evidence type="ECO:0000256" key="1">
    <source>
        <dbReference type="SAM" id="MobiDB-lite"/>
    </source>
</evidence>
<proteinExistence type="predicted"/>
<comment type="caution">
    <text evidence="2">The sequence shown here is derived from an EMBL/GenBank/DDBJ whole genome shotgun (WGS) entry which is preliminary data.</text>
</comment>
<reference evidence="2 3" key="1">
    <citation type="journal article" date="2019" name="Commun. Biol.">
        <title>The bagworm genome reveals a unique fibroin gene that provides high tensile strength.</title>
        <authorList>
            <person name="Kono N."/>
            <person name="Nakamura H."/>
            <person name="Ohtoshi R."/>
            <person name="Tomita M."/>
            <person name="Numata K."/>
            <person name="Arakawa K."/>
        </authorList>
    </citation>
    <scope>NUCLEOTIDE SEQUENCE [LARGE SCALE GENOMIC DNA]</scope>
</reference>
<evidence type="ECO:0000313" key="3">
    <source>
        <dbReference type="Proteomes" id="UP000299102"/>
    </source>
</evidence>
<organism evidence="2 3">
    <name type="scientific">Eumeta variegata</name>
    <name type="common">Bagworm moth</name>
    <name type="synonym">Eumeta japonica</name>
    <dbReference type="NCBI Taxonomy" id="151549"/>
    <lineage>
        <taxon>Eukaryota</taxon>
        <taxon>Metazoa</taxon>
        <taxon>Ecdysozoa</taxon>
        <taxon>Arthropoda</taxon>
        <taxon>Hexapoda</taxon>
        <taxon>Insecta</taxon>
        <taxon>Pterygota</taxon>
        <taxon>Neoptera</taxon>
        <taxon>Endopterygota</taxon>
        <taxon>Lepidoptera</taxon>
        <taxon>Glossata</taxon>
        <taxon>Ditrysia</taxon>
        <taxon>Tineoidea</taxon>
        <taxon>Psychidae</taxon>
        <taxon>Oiketicinae</taxon>
        <taxon>Eumeta</taxon>
    </lineage>
</organism>
<dbReference type="Proteomes" id="UP000299102">
    <property type="component" value="Unassembled WGS sequence"/>
</dbReference>
<feature type="region of interest" description="Disordered" evidence="1">
    <location>
        <begin position="1"/>
        <end position="28"/>
    </location>
</feature>
<sequence length="90" mass="9655">MEPGMKNMRESPLQLRPGALGSRESAAQAEGGVTVAPLGAVLSALPRTTYRAQEHDEMVAIDIKTECDDEDPATITELACLIIAYKRLNG</sequence>
<protein>
    <submittedName>
        <fullName evidence="2">Uncharacterized protein</fullName>
    </submittedName>
</protein>
<name>A0A4C2A4M3_EUMVA</name>
<accession>A0A4C2A4M3</accession>
<dbReference type="AlphaFoldDB" id="A0A4C2A4M3"/>
<gene>
    <name evidence="2" type="ORF">EVAR_83183_1</name>
</gene>
<evidence type="ECO:0000313" key="2">
    <source>
        <dbReference type="EMBL" id="GBP94193.1"/>
    </source>
</evidence>